<dbReference type="Proteomes" id="UP000228495">
    <property type="component" value="Unassembled WGS sequence"/>
</dbReference>
<dbReference type="PROSITE" id="PS00893">
    <property type="entry name" value="NUDIX_BOX"/>
    <property type="match status" value="1"/>
</dbReference>
<name>A0A2H0BFI8_UNCKA</name>
<evidence type="ECO:0000259" key="2">
    <source>
        <dbReference type="PROSITE" id="PS51462"/>
    </source>
</evidence>
<evidence type="ECO:0000313" key="3">
    <source>
        <dbReference type="EMBL" id="PIP56433.1"/>
    </source>
</evidence>
<protein>
    <recommendedName>
        <fullName evidence="2">Nudix hydrolase domain-containing protein</fullName>
    </recommendedName>
</protein>
<evidence type="ECO:0000256" key="1">
    <source>
        <dbReference type="ARBA" id="ARBA00022801"/>
    </source>
</evidence>
<keyword evidence="1" id="KW-0378">Hydrolase</keyword>
<dbReference type="AlphaFoldDB" id="A0A2H0BFI8"/>
<sequence length="153" mass="17903">MSTSLRRGHFYIGLTGSIEYLLNRRLRHPYFGKVGRLSGKVQFGEALVDAAKRELFEETGLTAQTWNLEEMYRKTRFREDGTPVQDVFFYKFFVTDFSGTMIDTTPYQENFWATKHDVFSKNEFDPYDDLDLDERDTPQDFKLVEACGDAEGY</sequence>
<comment type="caution">
    <text evidence="3">The sequence shown here is derived from an EMBL/GenBank/DDBJ whole genome shotgun (WGS) entry which is preliminary data.</text>
</comment>
<dbReference type="SUPFAM" id="SSF55811">
    <property type="entry name" value="Nudix"/>
    <property type="match status" value="1"/>
</dbReference>
<feature type="domain" description="Nudix hydrolase" evidence="2">
    <location>
        <begin position="5"/>
        <end position="147"/>
    </location>
</feature>
<dbReference type="Gene3D" id="3.90.79.10">
    <property type="entry name" value="Nucleoside Triphosphate Pyrophosphohydrolase"/>
    <property type="match status" value="1"/>
</dbReference>
<dbReference type="PROSITE" id="PS51462">
    <property type="entry name" value="NUDIX"/>
    <property type="match status" value="1"/>
</dbReference>
<dbReference type="Pfam" id="PF00293">
    <property type="entry name" value="NUDIX"/>
    <property type="match status" value="1"/>
</dbReference>
<accession>A0A2H0BFI8</accession>
<organism evidence="3 4">
    <name type="scientific">candidate division WWE3 bacterium CG22_combo_CG10-13_8_21_14_all_39_12</name>
    <dbReference type="NCBI Taxonomy" id="1975094"/>
    <lineage>
        <taxon>Bacteria</taxon>
        <taxon>Katanobacteria</taxon>
    </lineage>
</organism>
<proteinExistence type="predicted"/>
<dbReference type="InterPro" id="IPR015797">
    <property type="entry name" value="NUDIX_hydrolase-like_dom_sf"/>
</dbReference>
<reference evidence="3 4" key="1">
    <citation type="submission" date="2017-09" db="EMBL/GenBank/DDBJ databases">
        <title>Depth-based differentiation of microbial function through sediment-hosted aquifers and enrichment of novel symbionts in the deep terrestrial subsurface.</title>
        <authorList>
            <person name="Probst A.J."/>
            <person name="Ladd B."/>
            <person name="Jarett J.K."/>
            <person name="Geller-Mcgrath D.E."/>
            <person name="Sieber C.M."/>
            <person name="Emerson J.B."/>
            <person name="Anantharaman K."/>
            <person name="Thomas B.C."/>
            <person name="Malmstrom R."/>
            <person name="Stieglmeier M."/>
            <person name="Klingl A."/>
            <person name="Woyke T."/>
            <person name="Ryan C.M."/>
            <person name="Banfield J.F."/>
        </authorList>
    </citation>
    <scope>NUCLEOTIDE SEQUENCE [LARGE SCALE GENOMIC DNA]</scope>
    <source>
        <strain evidence="3">CG22_combo_CG10-13_8_21_14_all_39_12</strain>
    </source>
</reference>
<dbReference type="InterPro" id="IPR000086">
    <property type="entry name" value="NUDIX_hydrolase_dom"/>
</dbReference>
<evidence type="ECO:0000313" key="4">
    <source>
        <dbReference type="Proteomes" id="UP000228495"/>
    </source>
</evidence>
<dbReference type="InterPro" id="IPR020084">
    <property type="entry name" value="NUDIX_hydrolase_CS"/>
</dbReference>
<dbReference type="EMBL" id="PCSU01000053">
    <property type="protein sequence ID" value="PIP56433.1"/>
    <property type="molecule type" value="Genomic_DNA"/>
</dbReference>
<gene>
    <name evidence="3" type="ORF">COX05_02915</name>
</gene>
<dbReference type="GO" id="GO:0016787">
    <property type="term" value="F:hydrolase activity"/>
    <property type="evidence" value="ECO:0007669"/>
    <property type="project" value="UniProtKB-KW"/>
</dbReference>